<dbReference type="AlphaFoldDB" id="A0A917K633"/>
<sequence length="286" mass="28712">MPETAFLDALANFLEGPAGLVPTPALVGIAVPVAVTELPALALALPSVERVSGGAGGAGEPVTGALPVVASTDLANPVLPGLEDFSLVSADRRELILPHGGLVRADGTDGPLGVPDIAVTLDAAPVPLAAAPPGNGQVSADALEGRLTFGTALPPTGTVVARYNVGLWERRTTMLAGELTLTAYAGAAADAGQLSVAATRALLASGLPGLRKLVLVGLGAIGTPDAALAGARARQASFRFQYEHVVDDPASAGGIIRRIPLTTVLNALRLDRASGVVVEERETETG</sequence>
<dbReference type="Proteomes" id="UP000661507">
    <property type="component" value="Unassembled WGS sequence"/>
</dbReference>
<proteinExistence type="predicted"/>
<comment type="caution">
    <text evidence="1">The sequence shown here is derived from an EMBL/GenBank/DDBJ whole genome shotgun (WGS) entry which is preliminary data.</text>
</comment>
<reference evidence="1" key="2">
    <citation type="submission" date="2020-09" db="EMBL/GenBank/DDBJ databases">
        <authorList>
            <person name="Sun Q."/>
            <person name="Zhou Y."/>
        </authorList>
    </citation>
    <scope>NUCLEOTIDE SEQUENCE</scope>
    <source>
        <strain evidence="1">CGMCC 1.3617</strain>
    </source>
</reference>
<protein>
    <submittedName>
        <fullName evidence="1">Uncharacterized protein</fullName>
    </submittedName>
</protein>
<reference evidence="1" key="1">
    <citation type="journal article" date="2014" name="Int. J. Syst. Evol. Microbiol.">
        <title>Complete genome sequence of Corynebacterium casei LMG S-19264T (=DSM 44701T), isolated from a smear-ripened cheese.</title>
        <authorList>
            <consortium name="US DOE Joint Genome Institute (JGI-PGF)"/>
            <person name="Walter F."/>
            <person name="Albersmeier A."/>
            <person name="Kalinowski J."/>
            <person name="Ruckert C."/>
        </authorList>
    </citation>
    <scope>NUCLEOTIDE SEQUENCE</scope>
    <source>
        <strain evidence="1">CGMCC 1.3617</strain>
    </source>
</reference>
<evidence type="ECO:0000313" key="1">
    <source>
        <dbReference type="EMBL" id="GGJ02424.1"/>
    </source>
</evidence>
<accession>A0A917K633</accession>
<dbReference type="RefSeq" id="WP_188965455.1">
    <property type="nucleotide sequence ID" value="NZ_BMKW01000001.1"/>
</dbReference>
<gene>
    <name evidence="1" type="ORF">GCM10011320_06540</name>
</gene>
<keyword evidence="2" id="KW-1185">Reference proteome</keyword>
<evidence type="ECO:0000313" key="2">
    <source>
        <dbReference type="Proteomes" id="UP000661507"/>
    </source>
</evidence>
<dbReference type="EMBL" id="BMKW01000001">
    <property type="protein sequence ID" value="GGJ02424.1"/>
    <property type="molecule type" value="Genomic_DNA"/>
</dbReference>
<name>A0A917K633_9PROT</name>
<organism evidence="1 2">
    <name type="scientific">Neoroseomonas lacus</name>
    <dbReference type="NCBI Taxonomy" id="287609"/>
    <lineage>
        <taxon>Bacteria</taxon>
        <taxon>Pseudomonadati</taxon>
        <taxon>Pseudomonadota</taxon>
        <taxon>Alphaproteobacteria</taxon>
        <taxon>Acetobacterales</taxon>
        <taxon>Acetobacteraceae</taxon>
        <taxon>Neoroseomonas</taxon>
    </lineage>
</organism>